<dbReference type="AlphaFoldDB" id="A0A2S8B2P9"/>
<keyword evidence="10 11" id="KW-0998">Cell outer membrane</keyword>
<keyword evidence="4" id="KW-0410">Iron transport</keyword>
<evidence type="ECO:0000256" key="11">
    <source>
        <dbReference type="PROSITE-ProRule" id="PRU01360"/>
    </source>
</evidence>
<keyword evidence="9 11" id="KW-0472">Membrane</keyword>
<organism evidence="15 16">
    <name type="scientific">Sphingopyxis lindanitolerans</name>
    <dbReference type="NCBI Taxonomy" id="2054227"/>
    <lineage>
        <taxon>Bacteria</taxon>
        <taxon>Pseudomonadati</taxon>
        <taxon>Pseudomonadota</taxon>
        <taxon>Alphaproteobacteria</taxon>
        <taxon>Sphingomonadales</taxon>
        <taxon>Sphingomonadaceae</taxon>
        <taxon>Sphingopyxis</taxon>
    </lineage>
</organism>
<keyword evidence="2 11" id="KW-0813">Transport</keyword>
<proteinExistence type="inferred from homology"/>
<evidence type="ECO:0000256" key="12">
    <source>
        <dbReference type="RuleBase" id="RU003357"/>
    </source>
</evidence>
<keyword evidence="8 12" id="KW-0798">TonB box</keyword>
<dbReference type="InterPro" id="IPR012910">
    <property type="entry name" value="Plug_dom"/>
</dbReference>
<evidence type="ECO:0000256" key="7">
    <source>
        <dbReference type="ARBA" id="ARBA00023065"/>
    </source>
</evidence>
<accession>A0A2S8B2P9</accession>
<gene>
    <name evidence="15" type="ORF">CVO77_16890</name>
</gene>
<evidence type="ECO:0000256" key="3">
    <source>
        <dbReference type="ARBA" id="ARBA00022452"/>
    </source>
</evidence>
<dbReference type="InterPro" id="IPR039426">
    <property type="entry name" value="TonB-dep_rcpt-like"/>
</dbReference>
<dbReference type="GO" id="GO:0006826">
    <property type="term" value="P:iron ion transport"/>
    <property type="evidence" value="ECO:0007669"/>
    <property type="project" value="UniProtKB-KW"/>
</dbReference>
<comment type="similarity">
    <text evidence="11 12">Belongs to the TonB-dependent receptor family.</text>
</comment>
<dbReference type="PROSITE" id="PS52016">
    <property type="entry name" value="TONB_DEPENDENT_REC_3"/>
    <property type="match status" value="1"/>
</dbReference>
<evidence type="ECO:0000256" key="1">
    <source>
        <dbReference type="ARBA" id="ARBA00004571"/>
    </source>
</evidence>
<evidence type="ECO:0000313" key="16">
    <source>
        <dbReference type="Proteomes" id="UP000238954"/>
    </source>
</evidence>
<evidence type="ECO:0000313" key="15">
    <source>
        <dbReference type="EMBL" id="PQM26681.1"/>
    </source>
</evidence>
<evidence type="ECO:0000259" key="13">
    <source>
        <dbReference type="Pfam" id="PF00593"/>
    </source>
</evidence>
<sequence>MLDRCDPATNGRGNSGGGSIMSRRTSLRLVALTTVAVSQFAVIAAAAAQQADEAAQATGADRDSLEIVVTAQKRVERLQDVPIAVSAVSGDQLETLNINDPRDLRYVAPSLNFSNSANVRGEGFSIRGVGTAVFADTVEQSVGTVIDGVPLARAGQAVADLVDIERVEVLRGPQGMLFGKNASAGVISITTKAPQFDNSFEGRISYGTYDEIKANAIANVALADNAAIRVAYSQTKRDGIVRNIFRNEMVNDRDSKSVRAKLRWEPTSNLSINLIGDWGDSDQLCCAWTARTAPVTTQFGQLNAAAGITPGPRNLEMAADQPFFQEAKTWGASAQIDFDADWATFTSITAYRHWDEFDGNDPDILPINYLRVNNGFNLLDQYSQELRMTSPSGGKFEWVGGAFLSWSKNQNRSEQTGALALLPAPLELGSVFTSVVKNESAAIFGQLSYSPIERLKLILGARYTAEKVEMDAVAGPAPGALAGIPGRFVGLVHGQQSNTNLSGRATIQYNFTRDVMLYATAARGYKGPGIDTLGIVRATPDIVQPEIPTSYELGLRSALFNRTTIFNVTAFATDFKDYQASSFDTTVTPSRFLVTNAGKLRTRGIEAELQTRPLAGLALGASVAYIKSKFADFKNISCYSGQTVLPLGTPRTSPRQCILISPAQAVTFADGNRLPNSPRLTYNLNAGYEHHIGDFRIDTALNWFYRSKVSFDAAGNPATVQGGYGVLNGNIGFGPDNDSWRLSFFARNILDRHFVNVVFVQPVINSPGVTVQIPSPDARRLLGVALDVKFGGNR</sequence>
<dbReference type="SUPFAM" id="SSF56935">
    <property type="entry name" value="Porins"/>
    <property type="match status" value="1"/>
</dbReference>
<evidence type="ECO:0000256" key="9">
    <source>
        <dbReference type="ARBA" id="ARBA00023136"/>
    </source>
</evidence>
<evidence type="ECO:0000256" key="2">
    <source>
        <dbReference type="ARBA" id="ARBA00022448"/>
    </source>
</evidence>
<evidence type="ECO:0000256" key="5">
    <source>
        <dbReference type="ARBA" id="ARBA00022692"/>
    </source>
</evidence>
<dbReference type="InterPro" id="IPR036942">
    <property type="entry name" value="Beta-barrel_TonB_sf"/>
</dbReference>
<name>A0A2S8B2P9_9SPHN</name>
<dbReference type="EMBL" id="PHFW01000003">
    <property type="protein sequence ID" value="PQM26681.1"/>
    <property type="molecule type" value="Genomic_DNA"/>
</dbReference>
<keyword evidence="7" id="KW-0406">Ion transport</keyword>
<reference evidence="16" key="1">
    <citation type="submission" date="2017-11" db="EMBL/GenBank/DDBJ databases">
        <title>The complete genome sequence of Sphingopyxis pomeranensis sp. nov. strain WS5A3p.</title>
        <authorList>
            <person name="Kaminski M.A."/>
        </authorList>
    </citation>
    <scope>NUCLEOTIDE SEQUENCE [LARGE SCALE GENOMIC DNA]</scope>
    <source>
        <strain evidence="16">WS5A3p</strain>
    </source>
</reference>
<dbReference type="CDD" id="cd01347">
    <property type="entry name" value="ligand_gated_channel"/>
    <property type="match status" value="1"/>
</dbReference>
<evidence type="ECO:0008006" key="17">
    <source>
        <dbReference type="Google" id="ProtNLM"/>
    </source>
</evidence>
<dbReference type="InterPro" id="IPR000531">
    <property type="entry name" value="Beta-barrel_TonB"/>
</dbReference>
<feature type="domain" description="TonB-dependent receptor plug" evidence="14">
    <location>
        <begin position="78"/>
        <end position="186"/>
    </location>
</feature>
<dbReference type="PANTHER" id="PTHR32552:SF81">
    <property type="entry name" value="TONB-DEPENDENT OUTER MEMBRANE RECEPTOR"/>
    <property type="match status" value="1"/>
</dbReference>
<dbReference type="Pfam" id="PF00593">
    <property type="entry name" value="TonB_dep_Rec_b-barrel"/>
    <property type="match status" value="1"/>
</dbReference>
<dbReference type="Proteomes" id="UP000238954">
    <property type="component" value="Chromosome"/>
</dbReference>
<keyword evidence="6" id="KW-0408">Iron</keyword>
<keyword evidence="3 11" id="KW-1134">Transmembrane beta strand</keyword>
<dbReference type="PANTHER" id="PTHR32552">
    <property type="entry name" value="FERRICHROME IRON RECEPTOR-RELATED"/>
    <property type="match status" value="1"/>
</dbReference>
<evidence type="ECO:0000256" key="4">
    <source>
        <dbReference type="ARBA" id="ARBA00022496"/>
    </source>
</evidence>
<keyword evidence="16" id="KW-1185">Reference proteome</keyword>
<comment type="caution">
    <text evidence="15">The sequence shown here is derived from an EMBL/GenBank/DDBJ whole genome shotgun (WGS) entry which is preliminary data.</text>
</comment>
<evidence type="ECO:0000256" key="10">
    <source>
        <dbReference type="ARBA" id="ARBA00023237"/>
    </source>
</evidence>
<keyword evidence="5 11" id="KW-0812">Transmembrane</keyword>
<dbReference type="Gene3D" id="2.40.170.20">
    <property type="entry name" value="TonB-dependent receptor, beta-barrel domain"/>
    <property type="match status" value="1"/>
</dbReference>
<comment type="subcellular location">
    <subcellularLocation>
        <location evidence="1 11">Cell outer membrane</location>
        <topology evidence="1 11">Multi-pass membrane protein</topology>
    </subcellularLocation>
</comment>
<evidence type="ECO:0000259" key="14">
    <source>
        <dbReference type="Pfam" id="PF07715"/>
    </source>
</evidence>
<feature type="domain" description="TonB-dependent receptor-like beta-barrel" evidence="13">
    <location>
        <begin position="320"/>
        <end position="749"/>
    </location>
</feature>
<protein>
    <recommendedName>
        <fullName evidence="17">TonB-dependent receptor</fullName>
    </recommendedName>
</protein>
<evidence type="ECO:0000256" key="8">
    <source>
        <dbReference type="ARBA" id="ARBA00023077"/>
    </source>
</evidence>
<dbReference type="Pfam" id="PF07715">
    <property type="entry name" value="Plug"/>
    <property type="match status" value="1"/>
</dbReference>
<evidence type="ECO:0000256" key="6">
    <source>
        <dbReference type="ARBA" id="ARBA00023004"/>
    </source>
</evidence>
<dbReference type="GO" id="GO:0009279">
    <property type="term" value="C:cell outer membrane"/>
    <property type="evidence" value="ECO:0007669"/>
    <property type="project" value="UniProtKB-SubCell"/>
</dbReference>